<protein>
    <recommendedName>
        <fullName evidence="4">Nucleoside diphosphate kinase</fullName>
        <ecNumber evidence="3">2.7.4.6</ecNumber>
    </recommendedName>
</protein>
<evidence type="ECO:0000256" key="1">
    <source>
        <dbReference type="ARBA" id="ARBA00001946"/>
    </source>
</evidence>
<dbReference type="PANTHER" id="PTHR11349">
    <property type="entry name" value="NUCLEOSIDE DIPHOSPHATE KINASE"/>
    <property type="match status" value="1"/>
</dbReference>
<dbReference type="EMBL" id="CAMKVN010000598">
    <property type="protein sequence ID" value="CAI2169565.1"/>
    <property type="molecule type" value="Genomic_DNA"/>
</dbReference>
<evidence type="ECO:0000256" key="2">
    <source>
        <dbReference type="ARBA" id="ARBA00008142"/>
    </source>
</evidence>
<comment type="cofactor">
    <cofactor evidence="1">
        <name>Mg(2+)</name>
        <dbReference type="ChEBI" id="CHEBI:18420"/>
    </cofactor>
</comment>
<keyword evidence="12" id="KW-1185">Reference proteome</keyword>
<evidence type="ECO:0000313" key="11">
    <source>
        <dbReference type="EMBL" id="CAI2169565.1"/>
    </source>
</evidence>
<evidence type="ECO:0000256" key="7">
    <source>
        <dbReference type="PROSITE-ProRule" id="PRU00706"/>
    </source>
</evidence>
<dbReference type="CDD" id="cd04413">
    <property type="entry name" value="NDPk_I"/>
    <property type="match status" value="1"/>
</dbReference>
<reference evidence="11" key="1">
    <citation type="submission" date="2022-08" db="EMBL/GenBank/DDBJ databases">
        <authorList>
            <person name="Kallberg Y."/>
            <person name="Tangrot J."/>
            <person name="Rosling A."/>
        </authorList>
    </citation>
    <scope>NUCLEOTIDE SEQUENCE</scope>
    <source>
        <strain evidence="11">Wild A</strain>
    </source>
</reference>
<evidence type="ECO:0000256" key="8">
    <source>
        <dbReference type="RuleBase" id="RU004011"/>
    </source>
</evidence>
<gene>
    <name evidence="11" type="ORF">FWILDA_LOCUS4142</name>
</gene>
<dbReference type="Gene3D" id="3.30.70.141">
    <property type="entry name" value="Nucleoside diphosphate kinase-like domain"/>
    <property type="match status" value="1"/>
</dbReference>
<feature type="region of interest" description="Disordered" evidence="9">
    <location>
        <begin position="133"/>
        <end position="157"/>
    </location>
</feature>
<dbReference type="OrthoDB" id="2162449at2759"/>
<feature type="compositionally biased region" description="Basic and acidic residues" evidence="9">
    <location>
        <begin position="133"/>
        <end position="155"/>
    </location>
</feature>
<evidence type="ECO:0000256" key="3">
    <source>
        <dbReference type="ARBA" id="ARBA00012966"/>
    </source>
</evidence>
<dbReference type="PRINTS" id="PR01243">
    <property type="entry name" value="NUCDPKINASE"/>
</dbReference>
<dbReference type="SMART" id="SM00562">
    <property type="entry name" value="NDK"/>
    <property type="match status" value="1"/>
</dbReference>
<organism evidence="11 12">
    <name type="scientific">Funneliformis geosporum</name>
    <dbReference type="NCBI Taxonomy" id="1117311"/>
    <lineage>
        <taxon>Eukaryota</taxon>
        <taxon>Fungi</taxon>
        <taxon>Fungi incertae sedis</taxon>
        <taxon>Mucoromycota</taxon>
        <taxon>Glomeromycotina</taxon>
        <taxon>Glomeromycetes</taxon>
        <taxon>Glomerales</taxon>
        <taxon>Glomeraceae</taxon>
        <taxon>Funneliformis</taxon>
    </lineage>
</organism>
<dbReference type="Proteomes" id="UP001153678">
    <property type="component" value="Unassembled WGS sequence"/>
</dbReference>
<dbReference type="GO" id="GO:0006228">
    <property type="term" value="P:UTP biosynthetic process"/>
    <property type="evidence" value="ECO:0007669"/>
    <property type="project" value="InterPro"/>
</dbReference>
<dbReference type="GO" id="GO:0006183">
    <property type="term" value="P:GTP biosynthetic process"/>
    <property type="evidence" value="ECO:0007669"/>
    <property type="project" value="InterPro"/>
</dbReference>
<keyword evidence="6" id="KW-0418">Kinase</keyword>
<comment type="caution">
    <text evidence="7">Lacks conserved residue(s) required for the propagation of feature annotation.</text>
</comment>
<dbReference type="InterPro" id="IPR036850">
    <property type="entry name" value="NDK-like_dom_sf"/>
</dbReference>
<evidence type="ECO:0000313" key="12">
    <source>
        <dbReference type="Proteomes" id="UP001153678"/>
    </source>
</evidence>
<name>A0A9W4SIG8_9GLOM</name>
<dbReference type="SUPFAM" id="SSF54919">
    <property type="entry name" value="Nucleoside diphosphate kinase, NDK"/>
    <property type="match status" value="1"/>
</dbReference>
<evidence type="ECO:0000256" key="5">
    <source>
        <dbReference type="ARBA" id="ARBA00022679"/>
    </source>
</evidence>
<dbReference type="Pfam" id="PF00334">
    <property type="entry name" value="NDK"/>
    <property type="match status" value="1"/>
</dbReference>
<dbReference type="GO" id="GO:0004550">
    <property type="term" value="F:nucleoside diphosphate kinase activity"/>
    <property type="evidence" value="ECO:0007669"/>
    <property type="project" value="UniProtKB-EC"/>
</dbReference>
<accession>A0A9W4SIG8</accession>
<sequence>MSKKVWEVIILTKIIKKRELTNNGGKINIMNNQRYRNVKKFLIEDLLEFHVIKNGVKKDTYEKSTSKNKYDNALLKDQQEEQELTNLKNEKDQFANSVRNYEQGLKAVIGNDLTSSNDKDILDLQQKNTDLTKAKEEAEKQLKEKQQQILDHKCDTPNNAELNQVKEELKNANQEKDRLQTELNKKNKNIPIPQPNEEEDKKEEQENQKLTVEELREKLTSKQQEIRDLQEQLSKMNNSQSNQDSKQNPKFLLGIMTASLVIVFEKRGLRIAGMKMVRLTPQLAKNFYQEHSERPFFKGMTEFMCSSPVVVICLEGENAIKLNREIMGATNPLEAKVGTIRRTYGESIDNANAVHGSDSSQAAQREINLFFKEEEIF</sequence>
<evidence type="ECO:0000256" key="6">
    <source>
        <dbReference type="ARBA" id="ARBA00022777"/>
    </source>
</evidence>
<comment type="similarity">
    <text evidence="2 7 8">Belongs to the NDK family.</text>
</comment>
<dbReference type="PROSITE" id="PS51374">
    <property type="entry name" value="NDPK_LIKE"/>
    <property type="match status" value="1"/>
</dbReference>
<dbReference type="EC" id="2.7.4.6" evidence="3"/>
<evidence type="ECO:0000259" key="10">
    <source>
        <dbReference type="SMART" id="SM00562"/>
    </source>
</evidence>
<feature type="region of interest" description="Disordered" evidence="9">
    <location>
        <begin position="173"/>
        <end position="209"/>
    </location>
</feature>
<dbReference type="InterPro" id="IPR034907">
    <property type="entry name" value="NDK-like_dom"/>
</dbReference>
<keyword evidence="5" id="KW-0808">Transferase</keyword>
<dbReference type="GO" id="GO:0006241">
    <property type="term" value="P:CTP biosynthetic process"/>
    <property type="evidence" value="ECO:0007669"/>
    <property type="project" value="InterPro"/>
</dbReference>
<feature type="domain" description="Nucleoside diphosphate kinase-like" evidence="10">
    <location>
        <begin position="256"/>
        <end position="377"/>
    </location>
</feature>
<evidence type="ECO:0000256" key="4">
    <source>
        <dbReference type="ARBA" id="ARBA00017632"/>
    </source>
</evidence>
<dbReference type="InterPro" id="IPR001564">
    <property type="entry name" value="Nucleoside_diP_kinase"/>
</dbReference>
<dbReference type="NCBIfam" id="NF001908">
    <property type="entry name" value="PRK00668.1"/>
    <property type="match status" value="1"/>
</dbReference>
<comment type="caution">
    <text evidence="11">The sequence shown here is derived from an EMBL/GenBank/DDBJ whole genome shotgun (WGS) entry which is preliminary data.</text>
</comment>
<proteinExistence type="inferred from homology"/>
<evidence type="ECO:0000256" key="9">
    <source>
        <dbReference type="SAM" id="MobiDB-lite"/>
    </source>
</evidence>
<dbReference type="AlphaFoldDB" id="A0A9W4SIG8"/>
<feature type="compositionally biased region" description="Basic and acidic residues" evidence="9">
    <location>
        <begin position="173"/>
        <end position="185"/>
    </location>
</feature>